<dbReference type="SUPFAM" id="SSF48179">
    <property type="entry name" value="6-phosphogluconate dehydrogenase C-terminal domain-like"/>
    <property type="match status" value="1"/>
</dbReference>
<dbReference type="SUPFAM" id="SSF52413">
    <property type="entry name" value="UDP-glucose/GDP-mannose dehydrogenase C-terminal domain"/>
    <property type="match status" value="1"/>
</dbReference>
<evidence type="ECO:0000259" key="11">
    <source>
        <dbReference type="SMART" id="SM00984"/>
    </source>
</evidence>
<feature type="binding site" evidence="10">
    <location>
        <begin position="280"/>
        <end position="283"/>
    </location>
    <ligand>
        <name>NAD(+)</name>
        <dbReference type="ChEBI" id="CHEBI:57540"/>
    </ligand>
</feature>
<feature type="binding site" evidence="10">
    <location>
        <position position="350"/>
    </location>
    <ligand>
        <name>NAD(+)</name>
        <dbReference type="ChEBI" id="CHEBI:57540"/>
    </ligand>
</feature>
<evidence type="ECO:0000256" key="3">
    <source>
        <dbReference type="ARBA" id="ARBA00012954"/>
    </source>
</evidence>
<dbReference type="EMBL" id="QPFP01000014">
    <property type="protein sequence ID" value="TEB32614.1"/>
    <property type="molecule type" value="Genomic_DNA"/>
</dbReference>
<accession>A0A4Y7TF73</accession>
<feature type="binding site" evidence="10">
    <location>
        <begin position="13"/>
        <end position="18"/>
    </location>
    <ligand>
        <name>NAD(+)</name>
        <dbReference type="ChEBI" id="CHEBI:57540"/>
    </ligand>
</feature>
<feature type="binding site" evidence="9">
    <location>
        <begin position="342"/>
        <end position="343"/>
    </location>
    <ligand>
        <name>substrate</name>
    </ligand>
</feature>
<dbReference type="EC" id="1.1.1.22" evidence="3 7"/>
<name>A0A4Y7TF73_COPMI</name>
<dbReference type="Proteomes" id="UP000298030">
    <property type="component" value="Unassembled WGS sequence"/>
</dbReference>
<feature type="binding site" evidence="9">
    <location>
        <begin position="271"/>
        <end position="277"/>
    </location>
    <ligand>
        <name>substrate</name>
    </ligand>
</feature>
<feature type="binding site" evidence="10">
    <location>
        <begin position="134"/>
        <end position="135"/>
    </location>
    <ligand>
        <name>NAD(+)</name>
        <dbReference type="ChEBI" id="CHEBI:57540"/>
    </ligand>
</feature>
<feature type="active site" description="Nucleophile" evidence="8">
    <location>
        <position position="280"/>
    </location>
</feature>
<dbReference type="GO" id="GO:0005634">
    <property type="term" value="C:nucleus"/>
    <property type="evidence" value="ECO:0007669"/>
    <property type="project" value="TreeGrafter"/>
</dbReference>
<dbReference type="FunFam" id="3.40.50.720:FF:000193">
    <property type="entry name" value="UDP-glucose 6-dehydrogenase"/>
    <property type="match status" value="1"/>
</dbReference>
<keyword evidence="4 7" id="KW-0560">Oxidoreductase</keyword>
<evidence type="ECO:0000256" key="4">
    <source>
        <dbReference type="ARBA" id="ARBA00023002"/>
    </source>
</evidence>
<dbReference type="Pfam" id="PF03721">
    <property type="entry name" value="UDPG_MGDP_dh_N"/>
    <property type="match status" value="1"/>
</dbReference>
<dbReference type="PIRSF" id="PIRSF500133">
    <property type="entry name" value="UDPglc_DH_euk"/>
    <property type="match status" value="1"/>
</dbReference>
<evidence type="ECO:0000256" key="1">
    <source>
        <dbReference type="ARBA" id="ARBA00004701"/>
    </source>
</evidence>
<feature type="domain" description="UDP-glucose/GDP-mannose dehydrogenase C-terminal" evidence="11">
    <location>
        <begin position="336"/>
        <end position="452"/>
    </location>
</feature>
<proteinExistence type="inferred from homology"/>
<evidence type="ECO:0000256" key="2">
    <source>
        <dbReference type="ARBA" id="ARBA00006601"/>
    </source>
</evidence>
<evidence type="ECO:0000313" key="13">
    <source>
        <dbReference type="Proteomes" id="UP000298030"/>
    </source>
</evidence>
<feature type="binding site" evidence="9">
    <location>
        <position position="264"/>
    </location>
    <ligand>
        <name>substrate</name>
    </ligand>
</feature>
<dbReference type="OrthoDB" id="5059218at2759"/>
<dbReference type="Gene3D" id="3.40.50.720">
    <property type="entry name" value="NAD(P)-binding Rossmann-like Domain"/>
    <property type="match status" value="2"/>
</dbReference>
<dbReference type="PANTHER" id="PTHR11374">
    <property type="entry name" value="UDP-GLUCOSE DEHYDROGENASE/UDP-MANNAC DEHYDROGENASE"/>
    <property type="match status" value="1"/>
</dbReference>
<protein>
    <recommendedName>
        <fullName evidence="3 7">UDP-glucose 6-dehydrogenase</fullName>
        <ecNumber evidence="3 7">1.1.1.22</ecNumber>
    </recommendedName>
</protein>
<dbReference type="Pfam" id="PF00984">
    <property type="entry name" value="UDPG_MGDP_dh"/>
    <property type="match status" value="1"/>
</dbReference>
<dbReference type="STRING" id="71717.A0A4Y7TF73"/>
<dbReference type="InterPro" id="IPR008927">
    <property type="entry name" value="6-PGluconate_DH-like_C_sf"/>
</dbReference>
<dbReference type="GO" id="GO:0006065">
    <property type="term" value="P:UDP-glucuronate biosynthetic process"/>
    <property type="evidence" value="ECO:0007669"/>
    <property type="project" value="UniProtKB-UniPathway"/>
</dbReference>
<evidence type="ECO:0000256" key="6">
    <source>
        <dbReference type="ARBA" id="ARBA00047473"/>
    </source>
</evidence>
<dbReference type="AlphaFoldDB" id="A0A4Y7TF73"/>
<feature type="binding site" evidence="10">
    <location>
        <position position="43"/>
    </location>
    <ligand>
        <name>NAD(+)</name>
        <dbReference type="ChEBI" id="CHEBI:57540"/>
    </ligand>
</feature>
<dbReference type="Pfam" id="PF03720">
    <property type="entry name" value="UDPG_MGDP_dh_C"/>
    <property type="match status" value="1"/>
</dbReference>
<dbReference type="FunFam" id="1.20.5.100:FF:000001">
    <property type="entry name" value="UDP-glucose 6-dehydrogenase"/>
    <property type="match status" value="1"/>
</dbReference>
<gene>
    <name evidence="12" type="ORF">FA13DRAFT_1662297</name>
</gene>
<feature type="binding site" evidence="9">
    <location>
        <begin position="165"/>
        <end position="169"/>
    </location>
    <ligand>
        <name>substrate</name>
    </ligand>
</feature>
<feature type="binding site" evidence="9">
    <location>
        <position position="447"/>
    </location>
    <ligand>
        <name>substrate</name>
    </ligand>
</feature>
<comment type="similarity">
    <text evidence="2 7">Belongs to the UDP-glucose/GDP-mannose dehydrogenase family.</text>
</comment>
<dbReference type="SUPFAM" id="SSF51735">
    <property type="entry name" value="NAD(P)-binding Rossmann-fold domains"/>
    <property type="match status" value="1"/>
</dbReference>
<dbReference type="GO" id="GO:0051287">
    <property type="term" value="F:NAD binding"/>
    <property type="evidence" value="ECO:0007669"/>
    <property type="project" value="InterPro"/>
</dbReference>
<dbReference type="InterPro" id="IPR017476">
    <property type="entry name" value="UDP-Glc/GDP-Man"/>
</dbReference>
<evidence type="ECO:0000256" key="10">
    <source>
        <dbReference type="PIRSR" id="PIRSR500133-3"/>
    </source>
</evidence>
<organism evidence="12 13">
    <name type="scientific">Coprinellus micaceus</name>
    <name type="common">Glistening ink-cap mushroom</name>
    <name type="synonym">Coprinus micaceus</name>
    <dbReference type="NCBI Taxonomy" id="71717"/>
    <lineage>
        <taxon>Eukaryota</taxon>
        <taxon>Fungi</taxon>
        <taxon>Dikarya</taxon>
        <taxon>Basidiomycota</taxon>
        <taxon>Agaricomycotina</taxon>
        <taxon>Agaricomycetes</taxon>
        <taxon>Agaricomycetidae</taxon>
        <taxon>Agaricales</taxon>
        <taxon>Agaricineae</taxon>
        <taxon>Psathyrellaceae</taxon>
        <taxon>Coprinellus</taxon>
    </lineage>
</organism>
<comment type="catalytic activity">
    <reaction evidence="6 7">
        <text>UDP-alpha-D-glucose + 2 NAD(+) + H2O = UDP-alpha-D-glucuronate + 2 NADH + 3 H(+)</text>
        <dbReference type="Rhea" id="RHEA:23596"/>
        <dbReference type="ChEBI" id="CHEBI:15377"/>
        <dbReference type="ChEBI" id="CHEBI:15378"/>
        <dbReference type="ChEBI" id="CHEBI:57540"/>
        <dbReference type="ChEBI" id="CHEBI:57945"/>
        <dbReference type="ChEBI" id="CHEBI:58052"/>
        <dbReference type="ChEBI" id="CHEBI:58885"/>
        <dbReference type="EC" id="1.1.1.22"/>
    </reaction>
</comment>
<dbReference type="NCBIfam" id="TIGR03026">
    <property type="entry name" value="NDP-sugDHase"/>
    <property type="match status" value="1"/>
</dbReference>
<feature type="binding site" evidence="10">
    <location>
        <begin position="93"/>
        <end position="97"/>
    </location>
    <ligand>
        <name>NAD(+)</name>
        <dbReference type="ChEBI" id="CHEBI:57540"/>
    </ligand>
</feature>
<dbReference type="InterPro" id="IPR014026">
    <property type="entry name" value="UDP-Glc/GDP-Man_DH_dimer"/>
</dbReference>
<dbReference type="PIRSF" id="PIRSF000124">
    <property type="entry name" value="UDPglc_GDPman_dh"/>
    <property type="match status" value="1"/>
</dbReference>
<evidence type="ECO:0000256" key="9">
    <source>
        <dbReference type="PIRSR" id="PIRSR500133-2"/>
    </source>
</evidence>
<evidence type="ECO:0000256" key="7">
    <source>
        <dbReference type="PIRNR" id="PIRNR000124"/>
    </source>
</evidence>
<dbReference type="InterPro" id="IPR014027">
    <property type="entry name" value="UDP-Glc/GDP-Man_DH_C"/>
</dbReference>
<feature type="binding site" evidence="10">
    <location>
        <position position="169"/>
    </location>
    <ligand>
        <name>NAD(+)</name>
        <dbReference type="ChEBI" id="CHEBI:57540"/>
    </ligand>
</feature>
<comment type="caution">
    <text evidence="12">The sequence shown here is derived from an EMBL/GenBank/DDBJ whole genome shotgun (WGS) entry which is preliminary data.</text>
</comment>
<comment type="pathway">
    <text evidence="1">Nucleotide-sugar biosynthesis; UDP-alpha-D-glucuronate biosynthesis; UDP-alpha-D-glucuronate from UDP-alpha-D-glucose: step 1/1.</text>
</comment>
<dbReference type="InterPro" id="IPR036291">
    <property type="entry name" value="NAD(P)-bd_dom_sf"/>
</dbReference>
<dbReference type="PANTHER" id="PTHR11374:SF3">
    <property type="entry name" value="UDP-GLUCOSE 6-DEHYDROGENASE"/>
    <property type="match status" value="1"/>
</dbReference>
<dbReference type="InterPro" id="IPR001732">
    <property type="entry name" value="UDP-Glc/GDP-Man_DH_N"/>
</dbReference>
<evidence type="ECO:0000256" key="5">
    <source>
        <dbReference type="ARBA" id="ARBA00023027"/>
    </source>
</evidence>
<keyword evidence="13" id="KW-1185">Reference proteome</keyword>
<sequence length="470" mass="51574">MAPVKVTKICCIGAGYVGGPTCAVIALKCPNITVTIVDLNQARVDAWNSPDFKLPIYEPGLEDVVRQARGRNLFFSTDVDKGIEEADLIFVSVNTPTKKSGVGAGFAADLNYVELATRRIAQVATSSKIVVEKSTVPCRTAESMRTILEANSRPGCRFDILSNPEFLAEGTAITDLFAPDRVLIGSLQTEEGISACQSLSDVYANWVPKERILTVGLWSSELSKLAANAMLAQRISSINALSAICEATGANIDEVAHAIGYDTRIGPKFLKASVGFGGSCFQKDILNLVYLSESLHLPEVAAYWRQVVEMNEHQKRRFSKRVVDTMFNTITGKRIAVLGFAFKADTGDTRESAAITLIRDFQSEKAYVNVYDPQVVEDQIWADLTEAQPLVPVDQIKKQVRICSSAMEACRDAEAVVIATEWKEFLDIDWEEVYKTMNKPAFVFDGRLLVDAAKLREIGFKVVTIGRPAP</sequence>
<feature type="binding site" evidence="10">
    <location>
        <position position="38"/>
    </location>
    <ligand>
        <name>NAD(+)</name>
        <dbReference type="ChEBI" id="CHEBI:57540"/>
    </ligand>
</feature>
<keyword evidence="5 7" id="KW-0520">NAD</keyword>
<evidence type="ECO:0000256" key="8">
    <source>
        <dbReference type="PIRSR" id="PIRSR500133-1"/>
    </source>
</evidence>
<dbReference type="FunFam" id="3.40.50.720:FF:000032">
    <property type="entry name" value="UDP-glucose 6-dehydrogenase"/>
    <property type="match status" value="1"/>
</dbReference>
<feature type="binding site" evidence="9">
    <location>
        <begin position="224"/>
        <end position="228"/>
    </location>
    <ligand>
        <name>substrate</name>
    </ligand>
</feature>
<reference evidence="12 13" key="1">
    <citation type="journal article" date="2019" name="Nat. Ecol. Evol.">
        <title>Megaphylogeny resolves global patterns of mushroom evolution.</title>
        <authorList>
            <person name="Varga T."/>
            <person name="Krizsan K."/>
            <person name="Foldi C."/>
            <person name="Dima B."/>
            <person name="Sanchez-Garcia M."/>
            <person name="Sanchez-Ramirez S."/>
            <person name="Szollosi G.J."/>
            <person name="Szarkandi J.G."/>
            <person name="Papp V."/>
            <person name="Albert L."/>
            <person name="Andreopoulos W."/>
            <person name="Angelini C."/>
            <person name="Antonin V."/>
            <person name="Barry K.W."/>
            <person name="Bougher N.L."/>
            <person name="Buchanan P."/>
            <person name="Buyck B."/>
            <person name="Bense V."/>
            <person name="Catcheside P."/>
            <person name="Chovatia M."/>
            <person name="Cooper J."/>
            <person name="Damon W."/>
            <person name="Desjardin D."/>
            <person name="Finy P."/>
            <person name="Geml J."/>
            <person name="Haridas S."/>
            <person name="Hughes K."/>
            <person name="Justo A."/>
            <person name="Karasinski D."/>
            <person name="Kautmanova I."/>
            <person name="Kiss B."/>
            <person name="Kocsube S."/>
            <person name="Kotiranta H."/>
            <person name="LaButti K.M."/>
            <person name="Lechner B.E."/>
            <person name="Liimatainen K."/>
            <person name="Lipzen A."/>
            <person name="Lukacs Z."/>
            <person name="Mihaltcheva S."/>
            <person name="Morgado L.N."/>
            <person name="Niskanen T."/>
            <person name="Noordeloos M.E."/>
            <person name="Ohm R.A."/>
            <person name="Ortiz-Santana B."/>
            <person name="Ovrebo C."/>
            <person name="Racz N."/>
            <person name="Riley R."/>
            <person name="Savchenko A."/>
            <person name="Shiryaev A."/>
            <person name="Soop K."/>
            <person name="Spirin V."/>
            <person name="Szebenyi C."/>
            <person name="Tomsovsky M."/>
            <person name="Tulloss R.E."/>
            <person name="Uehling J."/>
            <person name="Grigoriev I.V."/>
            <person name="Vagvolgyi C."/>
            <person name="Papp T."/>
            <person name="Martin F.M."/>
            <person name="Miettinen O."/>
            <person name="Hibbett D.S."/>
            <person name="Nagy L.G."/>
        </authorList>
    </citation>
    <scope>NUCLEOTIDE SEQUENCE [LARGE SCALE GENOMIC DNA]</scope>
    <source>
        <strain evidence="12 13">FP101781</strain>
    </source>
</reference>
<dbReference type="InterPro" id="IPR036220">
    <property type="entry name" value="UDP-Glc/GDP-Man_DH_C_sf"/>
</dbReference>
<dbReference type="SMART" id="SM00984">
    <property type="entry name" value="UDPG_MGDP_dh_C"/>
    <property type="match status" value="1"/>
</dbReference>
<dbReference type="UniPathway" id="UPA00038">
    <property type="reaction ID" value="UER00491"/>
</dbReference>
<dbReference type="InterPro" id="IPR028356">
    <property type="entry name" value="UDPglc_DH_euk"/>
</dbReference>
<dbReference type="GO" id="GO:0003979">
    <property type="term" value="F:UDP-glucose 6-dehydrogenase activity"/>
    <property type="evidence" value="ECO:0007669"/>
    <property type="project" value="UniProtKB-EC"/>
</dbReference>
<evidence type="ECO:0000313" key="12">
    <source>
        <dbReference type="EMBL" id="TEB32614.1"/>
    </source>
</evidence>
<dbReference type="GO" id="GO:0006024">
    <property type="term" value="P:glycosaminoglycan biosynthetic process"/>
    <property type="evidence" value="ECO:0007669"/>
    <property type="project" value="TreeGrafter"/>
</dbReference>
<dbReference type="Gene3D" id="1.20.5.100">
    <property type="entry name" value="Cytochrome c1, transmembrane anchor, C-terminal"/>
    <property type="match status" value="1"/>
</dbReference>